<comment type="caution">
    <text evidence="1">The sequence shown here is derived from an EMBL/GenBank/DDBJ whole genome shotgun (WGS) entry which is preliminary data.</text>
</comment>
<dbReference type="Proteomes" id="UP000298030">
    <property type="component" value="Unassembled WGS sequence"/>
</dbReference>
<gene>
    <name evidence="1" type="ORF">FA13DRAFT_1771168</name>
</gene>
<reference evidence="1 2" key="1">
    <citation type="journal article" date="2019" name="Nat. Ecol. Evol.">
        <title>Megaphylogeny resolves global patterns of mushroom evolution.</title>
        <authorList>
            <person name="Varga T."/>
            <person name="Krizsan K."/>
            <person name="Foldi C."/>
            <person name="Dima B."/>
            <person name="Sanchez-Garcia M."/>
            <person name="Sanchez-Ramirez S."/>
            <person name="Szollosi G.J."/>
            <person name="Szarkandi J.G."/>
            <person name="Papp V."/>
            <person name="Albert L."/>
            <person name="Andreopoulos W."/>
            <person name="Angelini C."/>
            <person name="Antonin V."/>
            <person name="Barry K.W."/>
            <person name="Bougher N.L."/>
            <person name="Buchanan P."/>
            <person name="Buyck B."/>
            <person name="Bense V."/>
            <person name="Catcheside P."/>
            <person name="Chovatia M."/>
            <person name="Cooper J."/>
            <person name="Damon W."/>
            <person name="Desjardin D."/>
            <person name="Finy P."/>
            <person name="Geml J."/>
            <person name="Haridas S."/>
            <person name="Hughes K."/>
            <person name="Justo A."/>
            <person name="Karasinski D."/>
            <person name="Kautmanova I."/>
            <person name="Kiss B."/>
            <person name="Kocsube S."/>
            <person name="Kotiranta H."/>
            <person name="LaButti K.M."/>
            <person name="Lechner B.E."/>
            <person name="Liimatainen K."/>
            <person name="Lipzen A."/>
            <person name="Lukacs Z."/>
            <person name="Mihaltcheva S."/>
            <person name="Morgado L.N."/>
            <person name="Niskanen T."/>
            <person name="Noordeloos M.E."/>
            <person name="Ohm R.A."/>
            <person name="Ortiz-Santana B."/>
            <person name="Ovrebo C."/>
            <person name="Racz N."/>
            <person name="Riley R."/>
            <person name="Savchenko A."/>
            <person name="Shiryaev A."/>
            <person name="Soop K."/>
            <person name="Spirin V."/>
            <person name="Szebenyi C."/>
            <person name="Tomsovsky M."/>
            <person name="Tulloss R.E."/>
            <person name="Uehling J."/>
            <person name="Grigoriev I.V."/>
            <person name="Vagvolgyi C."/>
            <person name="Papp T."/>
            <person name="Martin F.M."/>
            <person name="Miettinen O."/>
            <person name="Hibbett D.S."/>
            <person name="Nagy L.G."/>
        </authorList>
    </citation>
    <scope>NUCLEOTIDE SEQUENCE [LARGE SCALE GENOMIC DNA]</scope>
    <source>
        <strain evidence="1 2">FP101781</strain>
    </source>
</reference>
<name>A0A4Y7TQW9_COPMI</name>
<accession>A0A4Y7TQW9</accession>
<protein>
    <submittedName>
        <fullName evidence="1">Uncharacterized protein</fullName>
    </submittedName>
</protein>
<evidence type="ECO:0000313" key="2">
    <source>
        <dbReference type="Proteomes" id="UP000298030"/>
    </source>
</evidence>
<proteinExistence type="predicted"/>
<organism evidence="1 2">
    <name type="scientific">Coprinellus micaceus</name>
    <name type="common">Glistening ink-cap mushroom</name>
    <name type="synonym">Coprinus micaceus</name>
    <dbReference type="NCBI Taxonomy" id="71717"/>
    <lineage>
        <taxon>Eukaryota</taxon>
        <taxon>Fungi</taxon>
        <taxon>Dikarya</taxon>
        <taxon>Basidiomycota</taxon>
        <taxon>Agaricomycotina</taxon>
        <taxon>Agaricomycetes</taxon>
        <taxon>Agaricomycetidae</taxon>
        <taxon>Agaricales</taxon>
        <taxon>Agaricineae</taxon>
        <taxon>Psathyrellaceae</taxon>
        <taxon>Coprinellus</taxon>
    </lineage>
</organism>
<evidence type="ECO:0000313" key="1">
    <source>
        <dbReference type="EMBL" id="TEB36580.1"/>
    </source>
</evidence>
<keyword evidence="2" id="KW-1185">Reference proteome</keyword>
<dbReference type="EMBL" id="QPFP01000005">
    <property type="protein sequence ID" value="TEB36580.1"/>
    <property type="molecule type" value="Genomic_DNA"/>
</dbReference>
<sequence>METFVLAFPATEKTTGQPRVLHVHMPSGSTGHRHPRTPSLLSQRGFFDITGSSSEIALTRKGGAWWGTILDGRLVPRPRQGPERQYLARCTLASRETREGLDLFVPSSSRTSTRGQRGSRYNTSFSSILAIITEYWSKQNGVNCVPGGALAIRQYHGSPM</sequence>
<dbReference type="AlphaFoldDB" id="A0A4Y7TQW9"/>